<comment type="caution">
    <text evidence="2">The sequence shown here is derived from an EMBL/GenBank/DDBJ whole genome shotgun (WGS) entry which is preliminary data.</text>
</comment>
<evidence type="ECO:0000313" key="2">
    <source>
        <dbReference type="EMBL" id="GAI86627.1"/>
    </source>
</evidence>
<name>X1S0T3_9ZZZZ</name>
<reference evidence="2" key="1">
    <citation type="journal article" date="2014" name="Front. Microbiol.">
        <title>High frequency of phylogenetically diverse reductive dehalogenase-homologous genes in deep subseafloor sedimentary metagenomes.</title>
        <authorList>
            <person name="Kawai M."/>
            <person name="Futagami T."/>
            <person name="Toyoda A."/>
            <person name="Takaki Y."/>
            <person name="Nishi S."/>
            <person name="Hori S."/>
            <person name="Arai W."/>
            <person name="Tsubouchi T."/>
            <person name="Morono Y."/>
            <person name="Uchiyama I."/>
            <person name="Ito T."/>
            <person name="Fujiyama A."/>
            <person name="Inagaki F."/>
            <person name="Takami H."/>
        </authorList>
    </citation>
    <scope>NUCLEOTIDE SEQUENCE</scope>
    <source>
        <strain evidence="2">Expedition CK06-06</strain>
    </source>
</reference>
<gene>
    <name evidence="2" type="ORF">S12H4_12882</name>
</gene>
<dbReference type="Gene3D" id="2.160.20.10">
    <property type="entry name" value="Single-stranded right-handed beta-helix, Pectin lyase-like"/>
    <property type="match status" value="1"/>
</dbReference>
<dbReference type="AlphaFoldDB" id="X1S0T3"/>
<protein>
    <recommendedName>
        <fullName evidence="1">Periplasmic copper-binding protein NosD beta helix domain-containing protein</fullName>
    </recommendedName>
</protein>
<dbReference type="InterPro" id="IPR006626">
    <property type="entry name" value="PbH1"/>
</dbReference>
<feature type="non-terminal residue" evidence="2">
    <location>
        <position position="1"/>
    </location>
</feature>
<sequence>QQSNDVTVAGCVCEDNTYLGIHPGSGSQRPRIRNCVARGNGTDGLFLCWRVRHGLFEDNVLEGNGRFGISIGHKDSDNLLRRNIVRLNHQDGVFFRNETLGMAAHRNRLEENIIENNGAGGEAAGIRIRGQTNNLVFKNNIIRDTREDDSQSQTVGIRIEEQVGQVILDGNQIKAKIAIDDRRSPKSK</sequence>
<evidence type="ECO:0000259" key="1">
    <source>
        <dbReference type="Pfam" id="PF05048"/>
    </source>
</evidence>
<proteinExistence type="predicted"/>
<dbReference type="SUPFAM" id="SSF51126">
    <property type="entry name" value="Pectin lyase-like"/>
    <property type="match status" value="1"/>
</dbReference>
<dbReference type="Pfam" id="PF05048">
    <property type="entry name" value="NosD"/>
    <property type="match status" value="1"/>
</dbReference>
<dbReference type="InterPro" id="IPR012334">
    <property type="entry name" value="Pectin_lyas_fold"/>
</dbReference>
<dbReference type="InterPro" id="IPR007742">
    <property type="entry name" value="NosD_dom"/>
</dbReference>
<dbReference type="SMART" id="SM00710">
    <property type="entry name" value="PbH1"/>
    <property type="match status" value="6"/>
</dbReference>
<organism evidence="2">
    <name type="scientific">marine sediment metagenome</name>
    <dbReference type="NCBI Taxonomy" id="412755"/>
    <lineage>
        <taxon>unclassified sequences</taxon>
        <taxon>metagenomes</taxon>
        <taxon>ecological metagenomes</taxon>
    </lineage>
</organism>
<dbReference type="InterPro" id="IPR011050">
    <property type="entry name" value="Pectin_lyase_fold/virulence"/>
</dbReference>
<dbReference type="EMBL" id="BARW01006145">
    <property type="protein sequence ID" value="GAI86627.1"/>
    <property type="molecule type" value="Genomic_DNA"/>
</dbReference>
<accession>X1S0T3</accession>
<feature type="domain" description="Periplasmic copper-binding protein NosD beta helix" evidence="1">
    <location>
        <begin position="2"/>
        <end position="144"/>
    </location>
</feature>